<dbReference type="InterPro" id="IPR011990">
    <property type="entry name" value="TPR-like_helical_dom_sf"/>
</dbReference>
<gene>
    <name evidence="1" type="ORF">ACFOY2_20730</name>
</gene>
<protein>
    <submittedName>
        <fullName evidence="1">Tetratricopeptide repeat protein</fullName>
    </submittedName>
</protein>
<dbReference type="Pfam" id="PF13432">
    <property type="entry name" value="TPR_16"/>
    <property type="match status" value="1"/>
</dbReference>
<accession>A0ABV8G6P3</accession>
<evidence type="ECO:0000313" key="1">
    <source>
        <dbReference type="EMBL" id="MFC4009665.1"/>
    </source>
</evidence>
<name>A0ABV8G6P3_9ACTN</name>
<dbReference type="Proteomes" id="UP001595851">
    <property type="component" value="Unassembled WGS sequence"/>
</dbReference>
<proteinExistence type="predicted"/>
<keyword evidence="2" id="KW-1185">Reference proteome</keyword>
<sequence length="509" mass="56048">MVEQSHDQGSERHILWNMTNFRSSGGRAGMDWLHIGRFAAEETVIVPKAGEGRQSTTARECIVSADIRKVMTMDWPARIRDERQARDWDVHSTARRLRAAAGDESLPDHDSLVRAIRRWESGKVATMTERYRLLYSRIFSRDVRMLFGCHENNLEEDTSREEEESTNRRDALKLGLAATLGQVLGEAADEALEFTRRANTSAVGRGTLDHLHTAVCDIAGSYARRPPVELFPVARLYRRRVDQLIAGTHTLKEQRELFVYAGWLSEILAWLAHDLGDPLTGEAYAIDCFEHADQAGHDELCAWAADATASIALHADQPSRAVSAALRGLNRVPVGHPLAVRLYAQASRGHARLGNRDDFQDTYQQADNLWNALPARTPARPDGTDTGPLAAYAMTTYTASSYLWLGDYEQARHYAERAVRAHEVTPAGQRSLSREAIAHLDLGIALVHLGALDKALAHGLRALGSPRMVTSVQARAADLDAVLAAKYPGTGQAAEFQAALAATRVGTAP</sequence>
<dbReference type="EMBL" id="JBHSBI010000010">
    <property type="protein sequence ID" value="MFC4009665.1"/>
    <property type="molecule type" value="Genomic_DNA"/>
</dbReference>
<organism evidence="1 2">
    <name type="scientific">Nonomuraea purpurea</name>
    <dbReference type="NCBI Taxonomy" id="1849276"/>
    <lineage>
        <taxon>Bacteria</taxon>
        <taxon>Bacillati</taxon>
        <taxon>Actinomycetota</taxon>
        <taxon>Actinomycetes</taxon>
        <taxon>Streptosporangiales</taxon>
        <taxon>Streptosporangiaceae</taxon>
        <taxon>Nonomuraea</taxon>
    </lineage>
</organism>
<dbReference type="Gene3D" id="1.25.40.10">
    <property type="entry name" value="Tetratricopeptide repeat domain"/>
    <property type="match status" value="1"/>
</dbReference>
<dbReference type="RefSeq" id="WP_379529696.1">
    <property type="nucleotide sequence ID" value="NZ_JBHSBI010000010.1"/>
</dbReference>
<evidence type="ECO:0000313" key="2">
    <source>
        <dbReference type="Proteomes" id="UP001595851"/>
    </source>
</evidence>
<comment type="caution">
    <text evidence="1">The sequence shown here is derived from an EMBL/GenBank/DDBJ whole genome shotgun (WGS) entry which is preliminary data.</text>
</comment>
<reference evidence="2" key="1">
    <citation type="journal article" date="2019" name="Int. J. Syst. Evol. Microbiol.">
        <title>The Global Catalogue of Microorganisms (GCM) 10K type strain sequencing project: providing services to taxonomists for standard genome sequencing and annotation.</title>
        <authorList>
            <consortium name="The Broad Institute Genomics Platform"/>
            <consortium name="The Broad Institute Genome Sequencing Center for Infectious Disease"/>
            <person name="Wu L."/>
            <person name="Ma J."/>
        </authorList>
    </citation>
    <scope>NUCLEOTIDE SEQUENCE [LARGE SCALE GENOMIC DNA]</scope>
    <source>
        <strain evidence="2">TBRC 1276</strain>
    </source>
</reference>
<dbReference type="SUPFAM" id="SSF48452">
    <property type="entry name" value="TPR-like"/>
    <property type="match status" value="1"/>
</dbReference>